<dbReference type="InterPro" id="IPR003595">
    <property type="entry name" value="Tyr_Pase_cat"/>
</dbReference>
<keyword evidence="11" id="KW-0966">Cell projection</keyword>
<keyword evidence="8" id="KW-0378">Hydrolase</keyword>
<keyword evidence="27" id="KW-1185">Reference proteome</keyword>
<gene>
    <name evidence="26" type="ORF">ABEB36_014431</name>
</gene>
<dbReference type="GO" id="GO:0004722">
    <property type="term" value="F:protein serine/threonine phosphatase activity"/>
    <property type="evidence" value="ECO:0007669"/>
    <property type="project" value="UniProtKB-EC"/>
</dbReference>
<dbReference type="PANTHER" id="PTHR12305">
    <property type="entry name" value="PHOSPHATASE WITH HOMOLOGY TO TENSIN"/>
    <property type="match status" value="1"/>
</dbReference>
<comment type="catalytic activity">
    <reaction evidence="16">
        <text>a 1,2-diacyl-sn-glycero-3-phospho-(1D-myo-inositol-3,4,5-trisphosphate) + H2O = a 1,2-diacyl-sn-glycero-3-phospho-(1D-myo-inositol-4,5-bisphosphate) + phosphate</text>
        <dbReference type="Rhea" id="RHEA:25017"/>
        <dbReference type="ChEBI" id="CHEBI:15377"/>
        <dbReference type="ChEBI" id="CHEBI:43474"/>
        <dbReference type="ChEBI" id="CHEBI:57836"/>
        <dbReference type="ChEBI" id="CHEBI:58456"/>
        <dbReference type="EC" id="3.1.3.67"/>
    </reaction>
    <physiologicalReaction direction="left-to-right" evidence="16">
        <dbReference type="Rhea" id="RHEA:25018"/>
    </physiologicalReaction>
</comment>
<evidence type="ECO:0000256" key="11">
    <source>
        <dbReference type="ARBA" id="ARBA00023273"/>
    </source>
</evidence>
<comment type="catalytic activity">
    <reaction evidence="17">
        <text>1D-myo-inositol 1,3,4,5,6-pentakisphosphate + H2O = 1D-myo-inositol 1,4,5,6-tetrakisphosphate + phosphate</text>
        <dbReference type="Rhea" id="RHEA:77143"/>
        <dbReference type="ChEBI" id="CHEBI:15377"/>
        <dbReference type="ChEBI" id="CHEBI:43474"/>
        <dbReference type="ChEBI" id="CHEBI:57627"/>
        <dbReference type="ChEBI" id="CHEBI:57733"/>
    </reaction>
    <physiologicalReaction direction="left-to-right" evidence="17">
        <dbReference type="Rhea" id="RHEA:77144"/>
    </physiologicalReaction>
</comment>
<comment type="caution">
    <text evidence="26">The sequence shown here is derived from an EMBL/GenBank/DDBJ whole genome shotgun (WGS) entry which is preliminary data.</text>
</comment>
<dbReference type="PROSITE" id="PS51182">
    <property type="entry name" value="C2_TENSIN"/>
    <property type="match status" value="1"/>
</dbReference>
<evidence type="ECO:0000256" key="5">
    <source>
        <dbReference type="ARBA" id="ARBA00013064"/>
    </source>
</evidence>
<evidence type="ECO:0000256" key="17">
    <source>
        <dbReference type="ARBA" id="ARBA00043762"/>
    </source>
</evidence>
<dbReference type="Proteomes" id="UP001566132">
    <property type="component" value="Unassembled WGS sequence"/>
</dbReference>
<dbReference type="PROSITE" id="PS00383">
    <property type="entry name" value="TYR_PHOSPHATASE_1"/>
    <property type="match status" value="1"/>
</dbReference>
<reference evidence="26 27" key="1">
    <citation type="submission" date="2024-05" db="EMBL/GenBank/DDBJ databases">
        <title>Genetic variation in Jamaican populations of the coffee berry borer (Hypothenemus hampei).</title>
        <authorList>
            <person name="Errbii M."/>
            <person name="Myrie A."/>
        </authorList>
    </citation>
    <scope>NUCLEOTIDE SEQUENCE [LARGE SCALE GENOMIC DNA]</scope>
    <source>
        <strain evidence="26">JA-Hopewell-2020-01-JO</strain>
        <tissue evidence="26">Whole body</tissue>
    </source>
</reference>
<evidence type="ECO:0000259" key="23">
    <source>
        <dbReference type="PROSITE" id="PS50056"/>
    </source>
</evidence>
<evidence type="ECO:0000256" key="22">
    <source>
        <dbReference type="SAM" id="MobiDB-lite"/>
    </source>
</evidence>
<dbReference type="EC" id="3.1.3.67" evidence="4"/>
<feature type="domain" description="Phosphatase tensin-type" evidence="24">
    <location>
        <begin position="89"/>
        <end position="260"/>
    </location>
</feature>
<dbReference type="GO" id="GO:0050793">
    <property type="term" value="P:regulation of developmental process"/>
    <property type="evidence" value="ECO:0007669"/>
    <property type="project" value="UniProtKB-ARBA"/>
</dbReference>
<dbReference type="InterPro" id="IPR035892">
    <property type="entry name" value="C2_domain_sf"/>
</dbReference>
<dbReference type="Gene3D" id="2.60.40.1110">
    <property type="match status" value="1"/>
</dbReference>
<accession>A0ABD1E4I7</accession>
<evidence type="ECO:0000256" key="13">
    <source>
        <dbReference type="ARBA" id="ARBA00034268"/>
    </source>
</evidence>
<comment type="subcellular location">
    <subcellularLocation>
        <location evidence="1">Cell projection</location>
        <location evidence="1">Neuron projection</location>
    </subcellularLocation>
    <subcellularLocation>
        <location evidence="2">Cytoplasm</location>
    </subcellularLocation>
</comment>
<keyword evidence="9" id="KW-0904">Protein phosphatase</keyword>
<evidence type="ECO:0000259" key="24">
    <source>
        <dbReference type="PROSITE" id="PS51181"/>
    </source>
</evidence>
<dbReference type="PANTHER" id="PTHR12305:SF81">
    <property type="entry name" value="PHOSPHATIDYLINOSITOL 3,4,5-TRISPHOSPHATE 3-PHOSPHATASE AND DUAL-SPECIFICITY PROTEIN PHOSPHATASE PTEN"/>
    <property type="match status" value="1"/>
</dbReference>
<dbReference type="SUPFAM" id="SSF52799">
    <property type="entry name" value="(Phosphotyrosine protein) phosphatases II"/>
    <property type="match status" value="1"/>
</dbReference>
<comment type="catalytic activity">
    <reaction evidence="12">
        <text>1,2-dihexadecanoyl-sn-glycero-3-phospho-(1D-myo-inositol-3,4,5-trisphosphate) + H2O = 1,2-dihexadecanoyl-sn-glycero-3-phospho-(1D-myo-inositol-4,5-bisphosphate) + phosphate</text>
        <dbReference type="Rhea" id="RHEA:43560"/>
        <dbReference type="ChEBI" id="CHEBI:15377"/>
        <dbReference type="ChEBI" id="CHEBI:43474"/>
        <dbReference type="ChEBI" id="CHEBI:83420"/>
        <dbReference type="ChEBI" id="CHEBI:83423"/>
    </reaction>
    <physiologicalReaction direction="left-to-right" evidence="12">
        <dbReference type="Rhea" id="RHEA:43561"/>
    </physiologicalReaction>
</comment>
<evidence type="ECO:0000256" key="3">
    <source>
        <dbReference type="ARBA" id="ARBA00007881"/>
    </source>
</evidence>
<dbReference type="SMART" id="SM01326">
    <property type="entry name" value="PTEN_C2"/>
    <property type="match status" value="1"/>
</dbReference>
<dbReference type="AlphaFoldDB" id="A0ABD1E4I7"/>
<comment type="similarity">
    <text evidence="3">Belongs to the PTEN phosphatase protein family.</text>
</comment>
<evidence type="ECO:0000256" key="10">
    <source>
        <dbReference type="ARBA" id="ARBA00023098"/>
    </source>
</evidence>
<evidence type="ECO:0000313" key="27">
    <source>
        <dbReference type="Proteomes" id="UP001566132"/>
    </source>
</evidence>
<dbReference type="Gene3D" id="3.90.190.10">
    <property type="entry name" value="Protein tyrosine phosphatase superfamily"/>
    <property type="match status" value="1"/>
</dbReference>
<dbReference type="Pfam" id="PF10409">
    <property type="entry name" value="PTEN_C2"/>
    <property type="match status" value="1"/>
</dbReference>
<evidence type="ECO:0000256" key="6">
    <source>
        <dbReference type="ARBA" id="ARBA00013081"/>
    </source>
</evidence>
<dbReference type="SUPFAM" id="SSF49562">
    <property type="entry name" value="C2 domain (Calcium/lipid-binding domain, CaLB)"/>
    <property type="match status" value="1"/>
</dbReference>
<dbReference type="CDD" id="cd14509">
    <property type="entry name" value="PTP_PTEN"/>
    <property type="match status" value="1"/>
</dbReference>
<evidence type="ECO:0000256" key="12">
    <source>
        <dbReference type="ARBA" id="ARBA00034256"/>
    </source>
</evidence>
<feature type="region of interest" description="Disordered" evidence="22">
    <location>
        <begin position="421"/>
        <end position="455"/>
    </location>
</feature>
<sequence length="491" mass="55851">MGLCVSCRKSKDRLKGHCNNKDFVRFLPAKTAKICNPIPKLVSSNDARCSSCLSQHPIRGSSTPETMAASFSNMNLTNPIKVIVSKKRNRYKQDGFNLDLTYITNSIIAMGYPASNIESVYRNNIEDVVKFLDQKHPDHYMIYNLCSERSYDKSKFHHRVKDFPFDDHNPPKIESIKPFCQNVDQWLMQDPNNVAVVHCKAGKGRTGTMICCYLLHSRICSTADQALSFYGGKRTQDTKGVTIPSQVRYVRYYEKLVYGHLNYAPKTLYIKEFIFDPAPTFMSGPGTLSFSVSESFTGDKLSQKFKSDVYKICADGNPFSIKLDTCFRLTGDVKIEFYNKVMMRKEKLFHFWFNTFFVGFLSEPNEKIQQCCDLGDDCFKLVFTKNELDKLNKKDKQHKIFSENFKLTMILQKIPKGPNLAPRLCEPEQDTTPSESSIGSSEESEDDWDSVVMDPGLFDPRGVGYRILSECELASQLASSGGESQSEILMV</sequence>
<evidence type="ECO:0000256" key="16">
    <source>
        <dbReference type="ARBA" id="ARBA00043760"/>
    </source>
</evidence>
<evidence type="ECO:0000256" key="1">
    <source>
        <dbReference type="ARBA" id="ARBA00004487"/>
    </source>
</evidence>
<name>A0ABD1E4I7_HYPHA</name>
<dbReference type="InterPro" id="IPR016130">
    <property type="entry name" value="Tyr_Pase_AS"/>
</dbReference>
<dbReference type="InterPro" id="IPR014020">
    <property type="entry name" value="Tensin_C2-dom"/>
</dbReference>
<evidence type="ECO:0000256" key="15">
    <source>
        <dbReference type="ARBA" id="ARBA00043734"/>
    </source>
</evidence>
<evidence type="ECO:0000256" key="7">
    <source>
        <dbReference type="ARBA" id="ARBA00022490"/>
    </source>
</evidence>
<evidence type="ECO:0000256" key="18">
    <source>
        <dbReference type="ARBA" id="ARBA00044309"/>
    </source>
</evidence>
<evidence type="ECO:0000256" key="9">
    <source>
        <dbReference type="ARBA" id="ARBA00022912"/>
    </source>
</evidence>
<dbReference type="InterPro" id="IPR000387">
    <property type="entry name" value="Tyr_Pase_dom"/>
</dbReference>
<dbReference type="SMART" id="SM00404">
    <property type="entry name" value="PTPc_motif"/>
    <property type="match status" value="1"/>
</dbReference>
<evidence type="ECO:0000256" key="20">
    <source>
        <dbReference type="ARBA" id="ARBA00048832"/>
    </source>
</evidence>
<dbReference type="InterPro" id="IPR029023">
    <property type="entry name" value="Tensin_phosphatase"/>
</dbReference>
<evidence type="ECO:0000256" key="19">
    <source>
        <dbReference type="ARBA" id="ARBA00047986"/>
    </source>
</evidence>
<protein>
    <recommendedName>
        <fullName evidence="14">Phosphatidylinositol 3,4,5-trisphosphate 3-phosphatase and dual-specificity protein phosphatase PTEN</fullName>
        <ecNumber evidence="6">3.1.3.16</ecNumber>
        <ecNumber evidence="5">3.1.3.48</ecNumber>
        <ecNumber evidence="4">3.1.3.67</ecNumber>
    </recommendedName>
    <alternativeName>
        <fullName evidence="18">Inositol polyphosphate 3-phosphatase</fullName>
    </alternativeName>
</protein>
<dbReference type="EC" id="3.1.3.48" evidence="5"/>
<proteinExistence type="inferred from homology"/>
<dbReference type="GO" id="GO:0016314">
    <property type="term" value="F:phosphatidylinositol-3,4,5-trisphosphate 3-phosphatase activity"/>
    <property type="evidence" value="ECO:0007669"/>
    <property type="project" value="UniProtKB-EC"/>
</dbReference>
<comment type="catalytic activity">
    <reaction evidence="15">
        <text>1D-myo-inositol 1,3,4,5-tetrakisphosphate + H2O = 1D-myo-inositol 1,4,5-trisphosphate + phosphate</text>
        <dbReference type="Rhea" id="RHEA:77155"/>
        <dbReference type="ChEBI" id="CHEBI:15377"/>
        <dbReference type="ChEBI" id="CHEBI:43474"/>
        <dbReference type="ChEBI" id="CHEBI:57895"/>
        <dbReference type="ChEBI" id="CHEBI:203600"/>
    </reaction>
    <physiologicalReaction direction="left-to-right" evidence="15">
        <dbReference type="Rhea" id="RHEA:77156"/>
    </physiologicalReaction>
</comment>
<dbReference type="GO" id="GO:0005737">
    <property type="term" value="C:cytoplasm"/>
    <property type="evidence" value="ECO:0007669"/>
    <property type="project" value="UniProtKB-SubCell"/>
</dbReference>
<feature type="domain" description="Tyrosine specific protein phosphatases" evidence="23">
    <location>
        <begin position="177"/>
        <end position="248"/>
    </location>
</feature>
<dbReference type="Pfam" id="PF22784">
    <property type="entry name" value="PTP-SAK"/>
    <property type="match status" value="1"/>
</dbReference>
<dbReference type="GO" id="GO:0043005">
    <property type="term" value="C:neuron projection"/>
    <property type="evidence" value="ECO:0007669"/>
    <property type="project" value="UniProtKB-SubCell"/>
</dbReference>
<evidence type="ECO:0000256" key="2">
    <source>
        <dbReference type="ARBA" id="ARBA00004496"/>
    </source>
</evidence>
<dbReference type="PROSITE" id="PS50056">
    <property type="entry name" value="TYR_PHOSPHATASE_2"/>
    <property type="match status" value="1"/>
</dbReference>
<comment type="catalytic activity">
    <reaction evidence="13">
        <text>1,2-dioctanoyl-sn-glycero-3-phospho-(1D-myo-inositol-3,4,5-trisphosphate) + H2O = 1,2-dioctanoyl-sn-glycero-3-phospho-(1D-myo-inositol-4,5-bisphosphate) + phosphate</text>
        <dbReference type="Rhea" id="RHEA:43552"/>
        <dbReference type="ChEBI" id="CHEBI:15377"/>
        <dbReference type="ChEBI" id="CHEBI:43474"/>
        <dbReference type="ChEBI" id="CHEBI:83416"/>
        <dbReference type="ChEBI" id="CHEBI:83419"/>
    </reaction>
    <physiologicalReaction direction="left-to-right" evidence="13">
        <dbReference type="Rhea" id="RHEA:43553"/>
    </physiologicalReaction>
</comment>
<evidence type="ECO:0000256" key="8">
    <source>
        <dbReference type="ARBA" id="ARBA00022801"/>
    </source>
</evidence>
<dbReference type="FunFam" id="3.90.190.10:FF:000029">
    <property type="entry name" value="Phosphatidylinositol 3,4,5-trisphosphate 3-phosphatase and dual-specificity protein phosphatase PTEN"/>
    <property type="match status" value="1"/>
</dbReference>
<comment type="catalytic activity">
    <reaction evidence="20">
        <text>O-phospho-L-threonyl-[protein] + H2O = L-threonyl-[protein] + phosphate</text>
        <dbReference type="Rhea" id="RHEA:47004"/>
        <dbReference type="Rhea" id="RHEA-COMP:11060"/>
        <dbReference type="Rhea" id="RHEA-COMP:11605"/>
        <dbReference type="ChEBI" id="CHEBI:15377"/>
        <dbReference type="ChEBI" id="CHEBI:30013"/>
        <dbReference type="ChEBI" id="CHEBI:43474"/>
        <dbReference type="ChEBI" id="CHEBI:61977"/>
        <dbReference type="EC" id="3.1.3.16"/>
    </reaction>
    <physiologicalReaction direction="left-to-right" evidence="20">
        <dbReference type="Rhea" id="RHEA:47005"/>
    </physiologicalReaction>
</comment>
<dbReference type="InterPro" id="IPR045101">
    <property type="entry name" value="PTP_PTEN"/>
</dbReference>
<evidence type="ECO:0000313" key="26">
    <source>
        <dbReference type="EMBL" id="KAL1488629.1"/>
    </source>
</evidence>
<dbReference type="GO" id="GO:0004725">
    <property type="term" value="F:protein tyrosine phosphatase activity"/>
    <property type="evidence" value="ECO:0007669"/>
    <property type="project" value="UniProtKB-EC"/>
</dbReference>
<dbReference type="InterPro" id="IPR051281">
    <property type="entry name" value="Dual-spec_lipid-protein_phosph"/>
</dbReference>
<comment type="catalytic activity">
    <reaction evidence="21">
        <text>O-phospho-L-tyrosyl-[protein] + H2O = L-tyrosyl-[protein] + phosphate</text>
        <dbReference type="Rhea" id="RHEA:10684"/>
        <dbReference type="Rhea" id="RHEA-COMP:10136"/>
        <dbReference type="Rhea" id="RHEA-COMP:20101"/>
        <dbReference type="ChEBI" id="CHEBI:15377"/>
        <dbReference type="ChEBI" id="CHEBI:43474"/>
        <dbReference type="ChEBI" id="CHEBI:46858"/>
        <dbReference type="ChEBI" id="CHEBI:61978"/>
        <dbReference type="EC" id="3.1.3.48"/>
    </reaction>
    <physiologicalReaction direction="left-to-right" evidence="21">
        <dbReference type="Rhea" id="RHEA:10685"/>
    </physiologicalReaction>
</comment>
<evidence type="ECO:0000259" key="25">
    <source>
        <dbReference type="PROSITE" id="PS51182"/>
    </source>
</evidence>
<dbReference type="GO" id="GO:0006629">
    <property type="term" value="P:lipid metabolic process"/>
    <property type="evidence" value="ECO:0007669"/>
    <property type="project" value="UniProtKB-KW"/>
</dbReference>
<dbReference type="SMART" id="SM01301">
    <property type="entry name" value="PTPlike_phytase"/>
    <property type="match status" value="1"/>
</dbReference>
<dbReference type="EMBL" id="JBDJPC010000013">
    <property type="protein sequence ID" value="KAL1488629.1"/>
    <property type="molecule type" value="Genomic_DNA"/>
</dbReference>
<keyword evidence="10" id="KW-0443">Lipid metabolism</keyword>
<evidence type="ECO:0000256" key="14">
    <source>
        <dbReference type="ARBA" id="ARBA00034338"/>
    </source>
</evidence>
<evidence type="ECO:0000256" key="21">
    <source>
        <dbReference type="ARBA" id="ARBA00051341"/>
    </source>
</evidence>
<dbReference type="InterPro" id="IPR029021">
    <property type="entry name" value="Prot-tyrosine_phosphatase-like"/>
</dbReference>
<dbReference type="InterPro" id="IPR057023">
    <property type="entry name" value="PTP-SAK"/>
</dbReference>
<dbReference type="PROSITE" id="PS51181">
    <property type="entry name" value="PPASE_TENSIN"/>
    <property type="match status" value="1"/>
</dbReference>
<feature type="domain" description="C2 tensin-type" evidence="25">
    <location>
        <begin position="265"/>
        <end position="414"/>
    </location>
</feature>
<evidence type="ECO:0000256" key="4">
    <source>
        <dbReference type="ARBA" id="ARBA00013015"/>
    </source>
</evidence>
<keyword evidence="7" id="KW-0963">Cytoplasm</keyword>
<organism evidence="26 27">
    <name type="scientific">Hypothenemus hampei</name>
    <name type="common">Coffee berry borer</name>
    <dbReference type="NCBI Taxonomy" id="57062"/>
    <lineage>
        <taxon>Eukaryota</taxon>
        <taxon>Metazoa</taxon>
        <taxon>Ecdysozoa</taxon>
        <taxon>Arthropoda</taxon>
        <taxon>Hexapoda</taxon>
        <taxon>Insecta</taxon>
        <taxon>Pterygota</taxon>
        <taxon>Neoptera</taxon>
        <taxon>Endopterygota</taxon>
        <taxon>Coleoptera</taxon>
        <taxon>Polyphaga</taxon>
        <taxon>Cucujiformia</taxon>
        <taxon>Curculionidae</taxon>
        <taxon>Scolytinae</taxon>
        <taxon>Hypothenemus</taxon>
    </lineage>
</organism>
<dbReference type="EC" id="3.1.3.16" evidence="6"/>
<comment type="catalytic activity">
    <reaction evidence="19">
        <text>O-phospho-L-seryl-[protein] + H2O = L-seryl-[protein] + phosphate</text>
        <dbReference type="Rhea" id="RHEA:20629"/>
        <dbReference type="Rhea" id="RHEA-COMP:9863"/>
        <dbReference type="Rhea" id="RHEA-COMP:11604"/>
        <dbReference type="ChEBI" id="CHEBI:15377"/>
        <dbReference type="ChEBI" id="CHEBI:29999"/>
        <dbReference type="ChEBI" id="CHEBI:43474"/>
        <dbReference type="ChEBI" id="CHEBI:83421"/>
        <dbReference type="EC" id="3.1.3.16"/>
    </reaction>
    <physiologicalReaction direction="left-to-right" evidence="19">
        <dbReference type="Rhea" id="RHEA:20630"/>
    </physiologicalReaction>
</comment>